<feature type="compositionally biased region" description="Basic and acidic residues" evidence="1">
    <location>
        <begin position="293"/>
        <end position="304"/>
    </location>
</feature>
<feature type="compositionally biased region" description="Low complexity" evidence="1">
    <location>
        <begin position="206"/>
        <end position="215"/>
    </location>
</feature>
<protein>
    <submittedName>
        <fullName evidence="2">Uncharacterized protein</fullName>
    </submittedName>
</protein>
<dbReference type="Proteomes" id="UP000294508">
    <property type="component" value="Unassembled WGS sequence"/>
</dbReference>
<feature type="region of interest" description="Disordered" evidence="1">
    <location>
        <begin position="285"/>
        <end position="325"/>
    </location>
</feature>
<comment type="caution">
    <text evidence="2">The sequence shown here is derived from an EMBL/GenBank/DDBJ whole genome shotgun (WGS) entry which is preliminary data.</text>
</comment>
<evidence type="ECO:0000313" key="3">
    <source>
        <dbReference type="Proteomes" id="UP000294508"/>
    </source>
</evidence>
<proteinExistence type="predicted"/>
<accession>A0A4R2HFU1</accession>
<dbReference type="SUPFAM" id="SSF57997">
    <property type="entry name" value="Tropomyosin"/>
    <property type="match status" value="1"/>
</dbReference>
<reference evidence="2 3" key="1">
    <citation type="journal article" date="2015" name="Stand. Genomic Sci.">
        <title>Genomic Encyclopedia of Bacterial and Archaeal Type Strains, Phase III: the genomes of soil and plant-associated and newly described type strains.</title>
        <authorList>
            <person name="Whitman W.B."/>
            <person name="Woyke T."/>
            <person name="Klenk H.P."/>
            <person name="Zhou Y."/>
            <person name="Lilburn T.G."/>
            <person name="Beck B.J."/>
            <person name="De Vos P."/>
            <person name="Vandamme P."/>
            <person name="Eisen J.A."/>
            <person name="Garrity G."/>
            <person name="Hugenholtz P."/>
            <person name="Kyrpides N.C."/>
        </authorList>
    </citation>
    <scope>NUCLEOTIDE SEQUENCE [LARGE SCALE GENOMIC DNA]</scope>
    <source>
        <strain evidence="2 3">VKM Ac-2572</strain>
    </source>
</reference>
<name>A0A4R2HFU1_9ACTN</name>
<evidence type="ECO:0000313" key="2">
    <source>
        <dbReference type="EMBL" id="TCO28093.1"/>
    </source>
</evidence>
<sequence length="325" mass="35793">MTPQEGTIELPKATDRVHSDVVDVDAVVELYGLHPDQFTTARNRLATALKEAGDADGGAAVKALRKPTMAAWLANHLVRVAPDQIAELTEFGDELRAVVAAGDGPRLRRLTPRRHDLVQRLVATARTDVATMGRVVTPAVSERLAETLDAALVDPGAGKLLRTGQLTSALRHIGFGVVDERGEPVTVRPLKVAKAPPPPRAKTLAKKAAPAKPAAARADVQKWTIQRQRAELQDRLREVEAEYVEAENQRQTAEAELDANEHHIADMHTAIERLINELDQARRELRTAQSQTRKLERALSRAERTAAVARRRRDTQEERLAAFNE</sequence>
<organism evidence="2 3">
    <name type="scientific">Kribbella steppae</name>
    <dbReference type="NCBI Taxonomy" id="2512223"/>
    <lineage>
        <taxon>Bacteria</taxon>
        <taxon>Bacillati</taxon>
        <taxon>Actinomycetota</taxon>
        <taxon>Actinomycetes</taxon>
        <taxon>Propionibacteriales</taxon>
        <taxon>Kribbellaceae</taxon>
        <taxon>Kribbella</taxon>
    </lineage>
</organism>
<dbReference type="EMBL" id="SLWN01000006">
    <property type="protein sequence ID" value="TCO28093.1"/>
    <property type="molecule type" value="Genomic_DNA"/>
</dbReference>
<evidence type="ECO:0000256" key="1">
    <source>
        <dbReference type="SAM" id="MobiDB-lite"/>
    </source>
</evidence>
<feature type="compositionally biased region" description="Basic and acidic residues" evidence="1">
    <location>
        <begin position="314"/>
        <end position="325"/>
    </location>
</feature>
<dbReference type="AlphaFoldDB" id="A0A4R2HFU1"/>
<feature type="region of interest" description="Disordered" evidence="1">
    <location>
        <begin position="192"/>
        <end position="215"/>
    </location>
</feature>
<gene>
    <name evidence="2" type="ORF">EV652_10675</name>
</gene>
<keyword evidence="3" id="KW-1185">Reference proteome</keyword>